<dbReference type="PANTHER" id="PTHR30204">
    <property type="entry name" value="REDOX-CYCLING DRUG-SENSING TRANSCRIPTIONAL ACTIVATOR SOXR"/>
    <property type="match status" value="1"/>
</dbReference>
<dbReference type="RefSeq" id="WP_014074285.1">
    <property type="nucleotide sequence ID" value="NZ_AYYL01000053.1"/>
</dbReference>
<keyword evidence="2" id="KW-0805">Transcription regulation</keyword>
<dbReference type="Pfam" id="PF13411">
    <property type="entry name" value="MerR_1"/>
    <property type="match status" value="1"/>
</dbReference>
<sequence>MDKLKMGDNLRIGIGDMSKMTGVSSRQLRYWEQKGYIKAMNEEEGGARKYGLGSMYKIFAIKHFLDEGYTLAKAVEKAELHRKEGILLHRVFRTLIKGIELTDETEIKGRVDLGTADSYHVYGVVDEKGTRIELEKE</sequence>
<dbReference type="InterPro" id="IPR009061">
    <property type="entry name" value="DNA-bd_dom_put_sf"/>
</dbReference>
<evidence type="ECO:0000313" key="6">
    <source>
        <dbReference type="EMBL" id="SFG52805.1"/>
    </source>
</evidence>
<feature type="domain" description="HTH merR-type" evidence="5">
    <location>
        <begin position="12"/>
        <end position="81"/>
    </location>
</feature>
<dbReference type="EMBL" id="FOPI01000031">
    <property type="protein sequence ID" value="SFG52805.1"/>
    <property type="molecule type" value="Genomic_DNA"/>
</dbReference>
<name>A0A1I2SIX0_9LACO</name>
<evidence type="ECO:0000256" key="3">
    <source>
        <dbReference type="ARBA" id="ARBA00023125"/>
    </source>
</evidence>
<dbReference type="SMART" id="SM00422">
    <property type="entry name" value="HTH_MERR"/>
    <property type="match status" value="1"/>
</dbReference>
<reference evidence="7" key="1">
    <citation type="submission" date="2016-10" db="EMBL/GenBank/DDBJ databases">
        <authorList>
            <person name="Varghese N."/>
            <person name="Submissions S."/>
        </authorList>
    </citation>
    <scope>NUCLEOTIDE SEQUENCE [LARGE SCALE GENOMIC DNA]</scope>
    <source>
        <strain evidence="7">DSM 20403</strain>
    </source>
</reference>
<evidence type="ECO:0000259" key="5">
    <source>
        <dbReference type="SMART" id="SM00422"/>
    </source>
</evidence>
<dbReference type="PANTHER" id="PTHR30204:SF69">
    <property type="entry name" value="MERR-FAMILY TRANSCRIPTIONAL REGULATOR"/>
    <property type="match status" value="1"/>
</dbReference>
<dbReference type="GeneID" id="29801953"/>
<dbReference type="GO" id="GO:0003700">
    <property type="term" value="F:DNA-binding transcription factor activity"/>
    <property type="evidence" value="ECO:0007669"/>
    <property type="project" value="InterPro"/>
</dbReference>
<dbReference type="GO" id="GO:0003677">
    <property type="term" value="F:DNA binding"/>
    <property type="evidence" value="ECO:0007669"/>
    <property type="project" value="UniProtKB-KW"/>
</dbReference>
<evidence type="ECO:0000256" key="2">
    <source>
        <dbReference type="ARBA" id="ARBA00023015"/>
    </source>
</evidence>
<dbReference type="InterPro" id="IPR047057">
    <property type="entry name" value="MerR_fam"/>
</dbReference>
<evidence type="ECO:0000256" key="4">
    <source>
        <dbReference type="ARBA" id="ARBA00023163"/>
    </source>
</evidence>
<dbReference type="Gene3D" id="1.10.1660.10">
    <property type="match status" value="1"/>
</dbReference>
<protein>
    <submittedName>
        <fullName evidence="6">MerR HTH family regulatory protein</fullName>
    </submittedName>
</protein>
<keyword evidence="1" id="KW-0678">Repressor</keyword>
<gene>
    <name evidence="6" type="ORF">SAMN02910432_01717</name>
</gene>
<dbReference type="InterPro" id="IPR000551">
    <property type="entry name" value="MerR-type_HTH_dom"/>
</dbReference>
<proteinExistence type="predicted"/>
<dbReference type="OrthoDB" id="9806513at2"/>
<evidence type="ECO:0000313" key="7">
    <source>
        <dbReference type="Proteomes" id="UP000182635"/>
    </source>
</evidence>
<dbReference type="SUPFAM" id="SSF46955">
    <property type="entry name" value="Putative DNA-binding domain"/>
    <property type="match status" value="1"/>
</dbReference>
<keyword evidence="4" id="KW-0804">Transcription</keyword>
<keyword evidence="3" id="KW-0238">DNA-binding</keyword>
<organism evidence="6 7">
    <name type="scientific">Ligilactobacillus ruminis DSM 20403 = NBRC 102161</name>
    <dbReference type="NCBI Taxonomy" id="1423798"/>
    <lineage>
        <taxon>Bacteria</taxon>
        <taxon>Bacillati</taxon>
        <taxon>Bacillota</taxon>
        <taxon>Bacilli</taxon>
        <taxon>Lactobacillales</taxon>
        <taxon>Lactobacillaceae</taxon>
        <taxon>Ligilactobacillus</taxon>
    </lineage>
</organism>
<evidence type="ECO:0000256" key="1">
    <source>
        <dbReference type="ARBA" id="ARBA00022491"/>
    </source>
</evidence>
<dbReference type="CDD" id="cd01105">
    <property type="entry name" value="HTH_GlnR-like"/>
    <property type="match status" value="1"/>
</dbReference>
<dbReference type="Proteomes" id="UP000182635">
    <property type="component" value="Unassembled WGS sequence"/>
</dbReference>
<accession>A0A1I2SIX0</accession>
<dbReference type="AlphaFoldDB" id="A0A1I2SIX0"/>